<evidence type="ECO:0000256" key="1">
    <source>
        <dbReference type="ARBA" id="ARBA00004123"/>
    </source>
</evidence>
<evidence type="ECO:0000259" key="12">
    <source>
        <dbReference type="PROSITE" id="PS50014"/>
    </source>
</evidence>
<dbReference type="Proteomes" id="UP000243052">
    <property type="component" value="Chromosome vi"/>
</dbReference>
<dbReference type="InterPro" id="IPR003959">
    <property type="entry name" value="ATPase_AAA_core"/>
</dbReference>
<feature type="compositionally biased region" description="Basic and acidic residues" evidence="11">
    <location>
        <begin position="1200"/>
        <end position="1213"/>
    </location>
</feature>
<organism evidence="13 14">
    <name type="scientific">Eremothecium sinecaudum</name>
    <dbReference type="NCBI Taxonomy" id="45286"/>
    <lineage>
        <taxon>Eukaryota</taxon>
        <taxon>Fungi</taxon>
        <taxon>Dikarya</taxon>
        <taxon>Ascomycota</taxon>
        <taxon>Saccharomycotina</taxon>
        <taxon>Saccharomycetes</taxon>
        <taxon>Saccharomycetales</taxon>
        <taxon>Saccharomycetaceae</taxon>
        <taxon>Eremothecium</taxon>
    </lineage>
</organism>
<feature type="compositionally biased region" description="Basic residues" evidence="11">
    <location>
        <begin position="90"/>
        <end position="99"/>
    </location>
</feature>
<dbReference type="PROSITE" id="PS00674">
    <property type="entry name" value="AAA"/>
    <property type="match status" value="1"/>
</dbReference>
<dbReference type="SUPFAM" id="SSF47370">
    <property type="entry name" value="Bromodomain"/>
    <property type="match status" value="1"/>
</dbReference>
<dbReference type="InterPro" id="IPR003593">
    <property type="entry name" value="AAA+_ATPase"/>
</dbReference>
<dbReference type="Pfam" id="PF17862">
    <property type="entry name" value="AAA_lid_3"/>
    <property type="match status" value="1"/>
</dbReference>
<evidence type="ECO:0000256" key="3">
    <source>
        <dbReference type="ARBA" id="ARBA00006914"/>
    </source>
</evidence>
<dbReference type="GeneID" id="28725276"/>
<reference evidence="13 14" key="1">
    <citation type="submission" date="2016-01" db="EMBL/GenBank/DDBJ databases">
        <title>Genome sequence of the yeast Holleya sinecauda.</title>
        <authorList>
            <person name="Dietrich F.S."/>
        </authorList>
    </citation>
    <scope>NUCLEOTIDE SEQUENCE [LARGE SCALE GENOMIC DNA]</scope>
    <source>
        <strain evidence="13 14">ATCC 58844</strain>
    </source>
</reference>
<dbReference type="FunFam" id="3.40.50.300:FF:001218">
    <property type="entry name" value="AAA family ATPase, putative"/>
    <property type="match status" value="1"/>
</dbReference>
<gene>
    <name evidence="13" type="ORF">AW171_hschr63951</name>
</gene>
<dbReference type="GO" id="GO:0042393">
    <property type="term" value="F:histone binding"/>
    <property type="evidence" value="ECO:0007669"/>
    <property type="project" value="UniProtKB-ARBA"/>
</dbReference>
<feature type="compositionally biased region" description="Basic and acidic residues" evidence="11">
    <location>
        <begin position="135"/>
        <end position="149"/>
    </location>
</feature>
<keyword evidence="8 10" id="KW-0103">Bromodomain</keyword>
<dbReference type="GO" id="GO:0006334">
    <property type="term" value="P:nucleosome assembly"/>
    <property type="evidence" value="ECO:0007669"/>
    <property type="project" value="TreeGrafter"/>
</dbReference>
<dbReference type="GO" id="GO:0003682">
    <property type="term" value="F:chromatin binding"/>
    <property type="evidence" value="ECO:0007669"/>
    <property type="project" value="TreeGrafter"/>
</dbReference>
<dbReference type="FunFam" id="1.10.8.60:FF:000016">
    <property type="entry name" value="ATPase family AAA domain-containing protein 2B"/>
    <property type="match status" value="1"/>
</dbReference>
<proteinExistence type="inferred from homology"/>
<evidence type="ECO:0000256" key="11">
    <source>
        <dbReference type="SAM" id="MobiDB-lite"/>
    </source>
</evidence>
<dbReference type="GO" id="GO:0005634">
    <property type="term" value="C:nucleus"/>
    <property type="evidence" value="ECO:0007669"/>
    <property type="project" value="UniProtKB-SubCell"/>
</dbReference>
<dbReference type="GO" id="GO:0005524">
    <property type="term" value="F:ATP binding"/>
    <property type="evidence" value="ECO:0007669"/>
    <property type="project" value="UniProtKB-KW"/>
</dbReference>
<dbReference type="Gene3D" id="3.40.50.300">
    <property type="entry name" value="P-loop containing nucleotide triphosphate hydrolases"/>
    <property type="match status" value="2"/>
</dbReference>
<name>A0A0X8HUV7_9SACH</name>
<feature type="domain" description="Bromo" evidence="12">
    <location>
        <begin position="996"/>
        <end position="1038"/>
    </location>
</feature>
<sequence>MPRNTRRSHRQHAENDTGNEIYDENGIKHTTPRSLKKVNYAEIENSYDDVDLSDESVGHENIIRSRKKPKIVDSGNEDDDDEEGQDLRSGKTKRNKKKSPYLEEDEDESFHDEVEDEEEASDFDDEDEFFEDEEEKRWQQRRERQFVVRDEDDDDGEYGSQMKNRSRQRKRRGRAMAEYDSHSPPRKLRTRRATIATDSDEGEGTRSRREALTLEDEIKELQDDSPIMEKRSLRERTKPVNYTLPPPLPDNQLNAIDYSASGAFATHSVPRGKRTLHSGQSFGPIRRLFPTGGPFGGNDVTAIFGHNTNFYGGHEDPATANNKFIDSDSSDDEILPLGATPKAKPNSEVKKKKKPEIADLDPLGVDMNINFDDVGGLDNYIDQLKEMVALPLLYPELYQSFSITPPRGVLFHGPPGTGKTLMARALAASCSTEKRKITFFMRKGADILSKWVGEAERQLRLLFEEAKKHQPSIIFFDEIDGLAPVRNSKQEQIHASIVSTMLALMDGMDNRGQVIVIGATNRPDAVDPALRRPGRFDREFYFPLPDIQARAKILEIHTRKWRSPLPKEFIEKLASLTKGYGGADLRALCTEAALISIQRKFPQIYLSDAKLVINPDEIKVISKDFMMAMDRIVPSSARSSGSIAEPLPQTVEVLLRDQLEEVKLKLNLILPRENNAMHRGSSLIKYYMEYENEENDENNDLSVGFMKQEFLKRIEKARIVKPKILITGPTGNGQQYIGSAILHYLEDYNLQTLDLGSLLSESIISVESAIVQKFIEARKRQPSVIFIPNADIWAKAIPDGAIMLLSSLLKSLQSNEKVLLLAVADNLNENSLRDSPLNFLGLDLNIVSINEPSPNQRYQYFKSLGEVLSMKPTVFRENRKRRKPLHKLPEYKMEVDNSVDSNGIKLSADEKLRKELKAFQHQDMKLKNSLKIKLSGLMDLFKNRYKRFRKPPIEDSFLVHLFEPDAFEANPEWQPAYVREGSMILEISTGKKYHNMDLDIIEERLWNGFYSEPKQYLKDIELIYRDANTSGDRERIIKASEMFANAQMGIEEISTPEFIAECKTTRNRDRLRQELFIKDANKLKEKEQITEVQTRESQPNVVTAVPEESELVGLGIGAGKQLQMQLQQEQEPAIITLDDQNKATKVQNVNHEDHFVERENTAETECNDSPEIPKKSELLEHESYEGVLNNDNTPGSVQNDTEKVPEVEPEKEPSPQQEVEPEMELVIDHATVENIISKLETKTQGFTVEQLETCYAAVLEIAWEDRLQWDKSSVLRKIQKYIGA</sequence>
<dbReference type="PROSITE" id="PS50014">
    <property type="entry name" value="BROMODOMAIN_2"/>
    <property type="match status" value="1"/>
</dbReference>
<dbReference type="CDD" id="cd19517">
    <property type="entry name" value="RecA-like_Yta7-like"/>
    <property type="match status" value="1"/>
</dbReference>
<evidence type="ECO:0000313" key="13">
    <source>
        <dbReference type="EMBL" id="AMD21952.1"/>
    </source>
</evidence>
<evidence type="ECO:0000256" key="7">
    <source>
        <dbReference type="ARBA" id="ARBA00022840"/>
    </source>
</evidence>
<protein>
    <submittedName>
        <fullName evidence="13">HFR097Wp</fullName>
    </submittedName>
</protein>
<dbReference type="InterPro" id="IPR003960">
    <property type="entry name" value="ATPase_AAA_CS"/>
</dbReference>
<dbReference type="InterPro" id="IPR045199">
    <property type="entry name" value="ATAD2-like"/>
</dbReference>
<dbReference type="InterPro" id="IPR027417">
    <property type="entry name" value="P-loop_NTPase"/>
</dbReference>
<keyword evidence="5" id="KW-0547">Nucleotide-binding</keyword>
<feature type="region of interest" description="Disordered" evidence="11">
    <location>
        <begin position="1186"/>
        <end position="1220"/>
    </location>
</feature>
<dbReference type="GO" id="GO:0016887">
    <property type="term" value="F:ATP hydrolysis activity"/>
    <property type="evidence" value="ECO:0007669"/>
    <property type="project" value="InterPro"/>
</dbReference>
<evidence type="ECO:0000313" key="14">
    <source>
        <dbReference type="Proteomes" id="UP000243052"/>
    </source>
</evidence>
<evidence type="ECO:0000256" key="8">
    <source>
        <dbReference type="ARBA" id="ARBA00023117"/>
    </source>
</evidence>
<dbReference type="GO" id="GO:0000785">
    <property type="term" value="C:chromatin"/>
    <property type="evidence" value="ECO:0007669"/>
    <property type="project" value="UniProtKB-ARBA"/>
</dbReference>
<feature type="compositionally biased region" description="Acidic residues" evidence="11">
    <location>
        <begin position="102"/>
        <end position="134"/>
    </location>
</feature>
<feature type="compositionally biased region" description="Basic residues" evidence="11">
    <location>
        <begin position="1"/>
        <end position="10"/>
    </location>
</feature>
<dbReference type="RefSeq" id="XP_017988948.1">
    <property type="nucleotide sequence ID" value="XM_018133459.1"/>
</dbReference>
<dbReference type="InterPro" id="IPR001487">
    <property type="entry name" value="Bromodomain"/>
</dbReference>
<keyword evidence="14" id="KW-1185">Reference proteome</keyword>
<dbReference type="GO" id="GO:0140674">
    <property type="term" value="F:ATP-dependent histone chaperone activity"/>
    <property type="evidence" value="ECO:0007669"/>
    <property type="project" value="UniProtKB-ARBA"/>
</dbReference>
<dbReference type="STRING" id="45286.A0A0X8HUV7"/>
<dbReference type="EMBL" id="CP014246">
    <property type="protein sequence ID" value="AMD21952.1"/>
    <property type="molecule type" value="Genomic_DNA"/>
</dbReference>
<comment type="similarity">
    <text evidence="3">Belongs to the AAA ATPase family.</text>
</comment>
<dbReference type="GO" id="GO:0006337">
    <property type="term" value="P:nucleosome disassembly"/>
    <property type="evidence" value="ECO:0007669"/>
    <property type="project" value="TreeGrafter"/>
</dbReference>
<evidence type="ECO:0000256" key="6">
    <source>
        <dbReference type="ARBA" id="ARBA00022801"/>
    </source>
</evidence>
<feature type="region of interest" description="Disordered" evidence="11">
    <location>
        <begin position="46"/>
        <end position="210"/>
    </location>
</feature>
<evidence type="ECO:0000256" key="9">
    <source>
        <dbReference type="ARBA" id="ARBA00023242"/>
    </source>
</evidence>
<evidence type="ECO:0000256" key="5">
    <source>
        <dbReference type="ARBA" id="ARBA00022741"/>
    </source>
</evidence>
<dbReference type="CDD" id="cd05491">
    <property type="entry name" value="Bromo_TBP7_like"/>
    <property type="match status" value="1"/>
</dbReference>
<evidence type="ECO:0000256" key="4">
    <source>
        <dbReference type="ARBA" id="ARBA00022454"/>
    </source>
</evidence>
<comment type="subcellular location">
    <subcellularLocation>
        <location evidence="2">Chromosome</location>
    </subcellularLocation>
    <subcellularLocation>
        <location evidence="1">Nucleus</location>
    </subcellularLocation>
</comment>
<keyword evidence="4" id="KW-0158">Chromosome</keyword>
<feature type="compositionally biased region" description="Acidic residues" evidence="11">
    <location>
        <begin position="75"/>
        <end position="84"/>
    </location>
</feature>
<evidence type="ECO:0000256" key="2">
    <source>
        <dbReference type="ARBA" id="ARBA00004286"/>
    </source>
</evidence>
<dbReference type="OrthoDB" id="5421at2759"/>
<dbReference type="Gene3D" id="1.10.8.60">
    <property type="match status" value="1"/>
</dbReference>
<dbReference type="FunFam" id="3.40.50.300:FF:000061">
    <property type="entry name" value="ATPase family, AAA domain-containing 2"/>
    <property type="match status" value="1"/>
</dbReference>
<dbReference type="GO" id="GO:0045815">
    <property type="term" value="P:transcription initiation-coupled chromatin remodeling"/>
    <property type="evidence" value="ECO:0007669"/>
    <property type="project" value="TreeGrafter"/>
</dbReference>
<dbReference type="SUPFAM" id="SSF52540">
    <property type="entry name" value="P-loop containing nucleoside triphosphate hydrolases"/>
    <property type="match status" value="2"/>
</dbReference>
<keyword evidence="7" id="KW-0067">ATP-binding</keyword>
<dbReference type="SMART" id="SM00382">
    <property type="entry name" value="AAA"/>
    <property type="match status" value="1"/>
</dbReference>
<dbReference type="PANTHER" id="PTHR23069">
    <property type="entry name" value="AAA DOMAIN-CONTAINING"/>
    <property type="match status" value="1"/>
</dbReference>
<evidence type="ECO:0000256" key="10">
    <source>
        <dbReference type="PROSITE-ProRule" id="PRU00035"/>
    </source>
</evidence>
<dbReference type="Pfam" id="PF00004">
    <property type="entry name" value="AAA"/>
    <property type="match status" value="2"/>
</dbReference>
<dbReference type="PANTHER" id="PTHR23069:SF0">
    <property type="entry name" value="TAT-BINDING HOMOLOG 7"/>
    <property type="match status" value="1"/>
</dbReference>
<keyword evidence="6" id="KW-0378">Hydrolase</keyword>
<keyword evidence="9" id="KW-0539">Nucleus</keyword>
<dbReference type="InterPro" id="IPR036427">
    <property type="entry name" value="Bromodomain-like_sf"/>
</dbReference>
<accession>A0A0X8HUV7</accession>
<feature type="region of interest" description="Disordered" evidence="11">
    <location>
        <begin position="1"/>
        <end position="33"/>
    </location>
</feature>
<feature type="compositionally biased region" description="Basic residues" evidence="11">
    <location>
        <begin position="164"/>
        <end position="174"/>
    </location>
</feature>
<dbReference type="InterPro" id="IPR041569">
    <property type="entry name" value="AAA_lid_3"/>
</dbReference>
<feature type="region of interest" description="Disordered" evidence="11">
    <location>
        <begin position="321"/>
        <end position="355"/>
    </location>
</feature>
<feature type="compositionally biased region" description="Polar residues" evidence="11">
    <location>
        <begin position="1189"/>
        <end position="1199"/>
    </location>
</feature>